<feature type="domain" description="CRAL-TRIO" evidence="1">
    <location>
        <begin position="93"/>
        <end position="264"/>
    </location>
</feature>
<dbReference type="GO" id="GO:1902936">
    <property type="term" value="F:phosphatidylinositol bisphosphate binding"/>
    <property type="evidence" value="ECO:0007669"/>
    <property type="project" value="TreeGrafter"/>
</dbReference>
<dbReference type="GO" id="GO:0016020">
    <property type="term" value="C:membrane"/>
    <property type="evidence" value="ECO:0007669"/>
    <property type="project" value="TreeGrafter"/>
</dbReference>
<organism evidence="2 3">
    <name type="scientific">Paralvinella palmiformis</name>
    <dbReference type="NCBI Taxonomy" id="53620"/>
    <lineage>
        <taxon>Eukaryota</taxon>
        <taxon>Metazoa</taxon>
        <taxon>Spiralia</taxon>
        <taxon>Lophotrochozoa</taxon>
        <taxon>Annelida</taxon>
        <taxon>Polychaeta</taxon>
        <taxon>Sedentaria</taxon>
        <taxon>Canalipalpata</taxon>
        <taxon>Terebellida</taxon>
        <taxon>Terebelliformia</taxon>
        <taxon>Alvinellidae</taxon>
        <taxon>Paralvinella</taxon>
    </lineage>
</organism>
<comment type="caution">
    <text evidence="2">The sequence shown here is derived from an EMBL/GenBank/DDBJ whole genome shotgun (WGS) entry which is preliminary data.</text>
</comment>
<dbReference type="InterPro" id="IPR036865">
    <property type="entry name" value="CRAL-TRIO_dom_sf"/>
</dbReference>
<keyword evidence="3" id="KW-1185">Reference proteome</keyword>
<dbReference type="EMBL" id="JAODUP010000537">
    <property type="protein sequence ID" value="KAK2147759.1"/>
    <property type="molecule type" value="Genomic_DNA"/>
</dbReference>
<gene>
    <name evidence="2" type="ORF">LSH36_537g01030</name>
</gene>
<dbReference type="Pfam" id="PF00650">
    <property type="entry name" value="CRAL_TRIO"/>
    <property type="match status" value="1"/>
</dbReference>
<dbReference type="CDD" id="cd00170">
    <property type="entry name" value="SEC14"/>
    <property type="match status" value="1"/>
</dbReference>
<dbReference type="Gene3D" id="1.10.8.20">
    <property type="entry name" value="N-terminal domain of phosphatidylinositol transfer protein sec14p"/>
    <property type="match status" value="1"/>
</dbReference>
<dbReference type="PANTHER" id="PTHR10174:SF208">
    <property type="entry name" value="CRAL-TRIO DOMAIN-CONTAINING PROTEIN DDB_G0278031"/>
    <property type="match status" value="1"/>
</dbReference>
<name>A0AAD9MYK9_9ANNE</name>
<dbReference type="PROSITE" id="PS50191">
    <property type="entry name" value="CRAL_TRIO"/>
    <property type="match status" value="1"/>
</dbReference>
<dbReference type="SUPFAM" id="SSF46938">
    <property type="entry name" value="CRAL/TRIO N-terminal domain"/>
    <property type="match status" value="1"/>
</dbReference>
<evidence type="ECO:0000259" key="1">
    <source>
        <dbReference type="PROSITE" id="PS50191"/>
    </source>
</evidence>
<evidence type="ECO:0000313" key="2">
    <source>
        <dbReference type="EMBL" id="KAK2147759.1"/>
    </source>
</evidence>
<protein>
    <recommendedName>
        <fullName evidence="1">CRAL-TRIO domain-containing protein</fullName>
    </recommendedName>
</protein>
<evidence type="ECO:0000313" key="3">
    <source>
        <dbReference type="Proteomes" id="UP001208570"/>
    </source>
</evidence>
<dbReference type="PANTHER" id="PTHR10174">
    <property type="entry name" value="ALPHA-TOCOPHEROL TRANSFER PROTEIN-RELATED"/>
    <property type="match status" value="1"/>
</dbReference>
<dbReference type="InterPro" id="IPR001251">
    <property type="entry name" value="CRAL-TRIO_dom"/>
</dbReference>
<dbReference type="InterPro" id="IPR036273">
    <property type="entry name" value="CRAL/TRIO_N_dom_sf"/>
</dbReference>
<sequence>MTESYRCSLDEASLKVAIEELNEDPRERESQVKAFRNWINQQKHITACTDTGYLLNFLRTGKFSQLRAREVLEGYLKMKSKYPEWLDDVDTADPEIQRFLGTGYVLPLPRRDAKGRRIIIINPEHFDADPGKWNRDVVVKAIFGLCFYYLMDEKDVVNGWVFFQDFSHFSSRIMTFYGLDTMKKAATLWQGSFPGRFKKFHYYNPGKVFESMMAIFKPLLSKKFQNRIIVHGKNLEDVYNHIPLECLPDEYLPDDYTGPTIGTTQQLIDDFLTTLRTDRVRQHVLRVTNSKWKYNFDAGRHDVTTASFRKLNLD</sequence>
<dbReference type="SUPFAM" id="SSF52087">
    <property type="entry name" value="CRAL/TRIO domain"/>
    <property type="match status" value="1"/>
</dbReference>
<reference evidence="2" key="1">
    <citation type="journal article" date="2023" name="Mol. Biol. Evol.">
        <title>Third-Generation Sequencing Reveals the Adaptive Role of the Epigenome in Three Deep-Sea Polychaetes.</title>
        <authorList>
            <person name="Perez M."/>
            <person name="Aroh O."/>
            <person name="Sun Y."/>
            <person name="Lan Y."/>
            <person name="Juniper S.K."/>
            <person name="Young C.R."/>
            <person name="Angers B."/>
            <person name="Qian P.Y."/>
        </authorList>
    </citation>
    <scope>NUCLEOTIDE SEQUENCE</scope>
    <source>
        <strain evidence="2">P08H-3</strain>
    </source>
</reference>
<dbReference type="PRINTS" id="PR00180">
    <property type="entry name" value="CRETINALDHBP"/>
</dbReference>
<accession>A0AAD9MYK9</accession>
<dbReference type="Proteomes" id="UP001208570">
    <property type="component" value="Unassembled WGS sequence"/>
</dbReference>
<dbReference type="AlphaFoldDB" id="A0AAD9MYK9"/>
<dbReference type="SMART" id="SM00516">
    <property type="entry name" value="SEC14"/>
    <property type="match status" value="1"/>
</dbReference>
<dbReference type="Gene3D" id="3.40.525.10">
    <property type="entry name" value="CRAL-TRIO lipid binding domain"/>
    <property type="match status" value="1"/>
</dbReference>
<proteinExistence type="predicted"/>